<feature type="non-terminal residue" evidence="2">
    <location>
        <position position="160"/>
    </location>
</feature>
<dbReference type="OrthoDB" id="8194083at2759"/>
<feature type="region of interest" description="Disordered" evidence="1">
    <location>
        <begin position="21"/>
        <end position="41"/>
    </location>
</feature>
<evidence type="ECO:0000313" key="2">
    <source>
        <dbReference type="EMBL" id="CAB0004369.1"/>
    </source>
</evidence>
<sequence length="160" mass="18818">MTGSWAPHWKFRSHWKFPHWRRTSPESAPQSRWRPEKASATPVRPLNTGRLNILVCAHWICQNRLLRQQNEHEKVWRHCLHWEVVYADYELGPILCHLGKWNSEIDALICNKAKLQSKYIRAPPTCITYDAIDQAYLEARKRIQSLSGQVSARPLLHMSD</sequence>
<proteinExistence type="predicted"/>
<keyword evidence="3" id="KW-1185">Reference proteome</keyword>
<dbReference type="AlphaFoldDB" id="A0A6H5GRZ9"/>
<dbReference type="EMBL" id="CADCXU010014882">
    <property type="protein sequence ID" value="CAB0004369.1"/>
    <property type="molecule type" value="Genomic_DNA"/>
</dbReference>
<evidence type="ECO:0000256" key="1">
    <source>
        <dbReference type="SAM" id="MobiDB-lite"/>
    </source>
</evidence>
<protein>
    <submittedName>
        <fullName evidence="2">Uncharacterized protein</fullName>
    </submittedName>
</protein>
<evidence type="ECO:0000313" key="3">
    <source>
        <dbReference type="Proteomes" id="UP000479000"/>
    </source>
</evidence>
<dbReference type="Proteomes" id="UP000479000">
    <property type="component" value="Unassembled WGS sequence"/>
</dbReference>
<gene>
    <name evidence="2" type="ORF">NTEN_LOCUS9846</name>
</gene>
<reference evidence="2 3" key="1">
    <citation type="submission" date="2020-02" db="EMBL/GenBank/DDBJ databases">
        <authorList>
            <person name="Ferguson B K."/>
        </authorList>
    </citation>
    <scope>NUCLEOTIDE SEQUENCE [LARGE SCALE GENOMIC DNA]</scope>
</reference>
<organism evidence="2 3">
    <name type="scientific">Nesidiocoris tenuis</name>
    <dbReference type="NCBI Taxonomy" id="355587"/>
    <lineage>
        <taxon>Eukaryota</taxon>
        <taxon>Metazoa</taxon>
        <taxon>Ecdysozoa</taxon>
        <taxon>Arthropoda</taxon>
        <taxon>Hexapoda</taxon>
        <taxon>Insecta</taxon>
        <taxon>Pterygota</taxon>
        <taxon>Neoptera</taxon>
        <taxon>Paraneoptera</taxon>
        <taxon>Hemiptera</taxon>
        <taxon>Heteroptera</taxon>
        <taxon>Panheteroptera</taxon>
        <taxon>Cimicomorpha</taxon>
        <taxon>Miridae</taxon>
        <taxon>Dicyphina</taxon>
        <taxon>Nesidiocoris</taxon>
    </lineage>
</organism>
<name>A0A6H5GRZ9_9HEMI</name>
<accession>A0A6H5GRZ9</accession>